<evidence type="ECO:0000313" key="4">
    <source>
        <dbReference type="Proteomes" id="UP000077115"/>
    </source>
</evidence>
<dbReference type="InterPro" id="IPR040675">
    <property type="entry name" value="AMFR_Ube2g2-bd"/>
</dbReference>
<sequence>MSDTTTILVSLVLLFFVVRYVLFGGQTQPPGSNVTRQTVTSRRGRFPVPLSSVDAVFSMFPHIPRATIELDLSNTGSVEETCDRILSGALVAPVTPVPVNTSQARVSTASTPASSLPVFTNKPPPYLKSELEVVAEPLKKWEPSPDARQLSLRQRKEFMVQQARRKFLETQ</sequence>
<organism evidence="3 4">
    <name type="scientific">Batrachochytrium dendrobatidis (strain JEL423)</name>
    <dbReference type="NCBI Taxonomy" id="403673"/>
    <lineage>
        <taxon>Eukaryota</taxon>
        <taxon>Fungi</taxon>
        <taxon>Fungi incertae sedis</taxon>
        <taxon>Chytridiomycota</taxon>
        <taxon>Chytridiomycota incertae sedis</taxon>
        <taxon>Chytridiomycetes</taxon>
        <taxon>Rhizophydiales</taxon>
        <taxon>Rhizophydiales incertae sedis</taxon>
        <taxon>Batrachochytrium</taxon>
    </lineage>
</organism>
<gene>
    <name evidence="3" type="ORF">BDEG_27960</name>
</gene>
<dbReference type="SMART" id="SM00546">
    <property type="entry name" value="CUE"/>
    <property type="match status" value="1"/>
</dbReference>
<dbReference type="OrthoDB" id="3824970at2759"/>
<dbReference type="CDD" id="cd14424">
    <property type="entry name" value="CUE_Cue1p_like"/>
    <property type="match status" value="1"/>
</dbReference>
<dbReference type="Pfam" id="PF18442">
    <property type="entry name" value="G2BR"/>
    <property type="match status" value="1"/>
</dbReference>
<name>A0A177WYR7_BATDL</name>
<dbReference type="InterPro" id="IPR003892">
    <property type="entry name" value="CUE"/>
</dbReference>
<feature type="domain" description="CUE" evidence="2">
    <location>
        <begin position="48"/>
        <end position="90"/>
    </location>
</feature>
<dbReference type="STRING" id="403673.A0A177WYR7"/>
<feature type="chain" id="PRO_5008078125" description="CUE domain-containing protein" evidence="1">
    <location>
        <begin position="28"/>
        <end position="171"/>
    </location>
</feature>
<evidence type="ECO:0000313" key="3">
    <source>
        <dbReference type="EMBL" id="OAJ44765.1"/>
    </source>
</evidence>
<keyword evidence="1" id="KW-0732">Signal</keyword>
<proteinExistence type="predicted"/>
<dbReference type="VEuPathDB" id="FungiDB:BDEG_27960"/>
<dbReference type="PROSITE" id="PS51140">
    <property type="entry name" value="CUE"/>
    <property type="match status" value="1"/>
</dbReference>
<dbReference type="GO" id="GO:0043130">
    <property type="term" value="F:ubiquitin binding"/>
    <property type="evidence" value="ECO:0007669"/>
    <property type="project" value="InterPro"/>
</dbReference>
<accession>A0A177WYR7</accession>
<dbReference type="Proteomes" id="UP000077115">
    <property type="component" value="Unassembled WGS sequence"/>
</dbReference>
<reference evidence="3 4" key="1">
    <citation type="submission" date="2006-10" db="EMBL/GenBank/DDBJ databases">
        <title>The Genome Sequence of Batrachochytrium dendrobatidis JEL423.</title>
        <authorList>
            <consortium name="The Broad Institute Genome Sequencing Platform"/>
            <person name="Birren B."/>
            <person name="Lander E."/>
            <person name="Galagan J."/>
            <person name="Cuomo C."/>
            <person name="Devon K."/>
            <person name="Jaffe D."/>
            <person name="Butler J."/>
            <person name="Alvarez P."/>
            <person name="Gnerre S."/>
            <person name="Grabherr M."/>
            <person name="Kleber M."/>
            <person name="Mauceli E."/>
            <person name="Brockman W."/>
            <person name="Young S."/>
            <person name="LaButti K."/>
            <person name="Sykes S."/>
            <person name="DeCaprio D."/>
            <person name="Crawford M."/>
            <person name="Koehrsen M."/>
            <person name="Engels R."/>
            <person name="Montgomery P."/>
            <person name="Pearson M."/>
            <person name="Howarth C."/>
            <person name="Larson L."/>
            <person name="White J."/>
            <person name="O'Leary S."/>
            <person name="Kodira C."/>
            <person name="Zeng Q."/>
            <person name="Yandava C."/>
            <person name="Alvarado L."/>
            <person name="Longcore J."/>
            <person name="James T."/>
        </authorList>
    </citation>
    <scope>NUCLEOTIDE SEQUENCE [LARGE SCALE GENOMIC DNA]</scope>
    <source>
        <strain evidence="3 4">JEL423</strain>
    </source>
</reference>
<evidence type="ECO:0000259" key="2">
    <source>
        <dbReference type="PROSITE" id="PS51140"/>
    </source>
</evidence>
<evidence type="ECO:0000256" key="1">
    <source>
        <dbReference type="SAM" id="SignalP"/>
    </source>
</evidence>
<feature type="signal peptide" evidence="1">
    <location>
        <begin position="1"/>
        <end position="27"/>
    </location>
</feature>
<protein>
    <recommendedName>
        <fullName evidence="2">CUE domain-containing protein</fullName>
    </recommendedName>
</protein>
<dbReference type="EMBL" id="DS022313">
    <property type="protein sequence ID" value="OAJ44765.1"/>
    <property type="molecule type" value="Genomic_DNA"/>
</dbReference>
<dbReference type="Gene3D" id="1.10.8.10">
    <property type="entry name" value="DNA helicase RuvA subunit, C-terminal domain"/>
    <property type="match status" value="1"/>
</dbReference>
<reference evidence="3 4" key="2">
    <citation type="submission" date="2016-05" db="EMBL/GenBank/DDBJ databases">
        <title>Lineage-specific infection strategies underlie the spectrum of fungal disease in amphibians.</title>
        <authorList>
            <person name="Cuomo C.A."/>
            <person name="Farrer R.A."/>
            <person name="James T."/>
            <person name="Longcore J."/>
            <person name="Birren B."/>
        </authorList>
    </citation>
    <scope>NUCLEOTIDE SEQUENCE [LARGE SCALE GENOMIC DNA]</scope>
    <source>
        <strain evidence="3 4">JEL423</strain>
    </source>
</reference>
<dbReference type="Pfam" id="PF02845">
    <property type="entry name" value="CUE"/>
    <property type="match status" value="1"/>
</dbReference>
<dbReference type="AlphaFoldDB" id="A0A177WYR7"/>